<dbReference type="EMBL" id="VUNB01000003">
    <property type="protein sequence ID" value="MST68940.1"/>
    <property type="molecule type" value="Genomic_DNA"/>
</dbReference>
<evidence type="ECO:0000256" key="1">
    <source>
        <dbReference type="SAM" id="MobiDB-lite"/>
    </source>
</evidence>
<organism evidence="2">
    <name type="scientific">Baileyella intestinalis</name>
    <dbReference type="NCBI Taxonomy" id="2606709"/>
    <lineage>
        <taxon>Bacteria</taxon>
        <taxon>Bacillati</taxon>
        <taxon>Bacillota</taxon>
        <taxon>Clostridia</taxon>
        <taxon>Peptostreptococcales</taxon>
        <taxon>Anaerovoracaceae</taxon>
        <taxon>Baileyella</taxon>
    </lineage>
</organism>
<evidence type="ECO:0000313" key="2">
    <source>
        <dbReference type="EMBL" id="MST68940.1"/>
    </source>
</evidence>
<feature type="region of interest" description="Disordered" evidence="1">
    <location>
        <begin position="168"/>
        <end position="189"/>
    </location>
</feature>
<accession>A0A6A8M8A3</accession>
<proteinExistence type="predicted"/>
<dbReference type="SUPFAM" id="SSF52540">
    <property type="entry name" value="P-loop containing nucleoside triphosphate hydrolases"/>
    <property type="match status" value="1"/>
</dbReference>
<dbReference type="AlphaFoldDB" id="A0A6A8M8A3"/>
<sequence length="402" mass="44964">MSEDKKISVARFAGDVYDLDLRVYEALGSSLGRVFTADRKRNVKAVEDAITGGREHIVRSEVALIGNMARTIPDPKVRREIMGQYSQLMKTMNLILQGYRDEGIRNQHKAELDELNLKERFGKTDNLIICIGRSYGCGGEYIGFGLADTLHADYYDAEILSAILKSREERPDNSASSESGSDDSKMTYNWQDTGKNVNPGLAYIEKPESVKEHIHKINICHGLPPRDAIFFHQTDLILDLAKRKNFIIMGRCADQILTNNNVPHISIFLTAPEELRIQRIMNLNQVDHKTAKKQVRQVDKAHASYYKYFSGKEWGDANNYDLCINTSIFGVQGTIDFILRMIGLEDRHGIHGASNMNNIKSGGLKQPRNPETVYEPAAAGRNGEGISGDTGSSALLLRASDR</sequence>
<dbReference type="GO" id="GO:0016301">
    <property type="term" value="F:kinase activity"/>
    <property type="evidence" value="ECO:0007669"/>
    <property type="project" value="UniProtKB-KW"/>
</dbReference>
<dbReference type="RefSeq" id="WP_154572404.1">
    <property type="nucleotide sequence ID" value="NZ_VUNB01000003.1"/>
</dbReference>
<dbReference type="Pfam" id="PF13189">
    <property type="entry name" value="Cytidylate_kin2"/>
    <property type="match status" value="1"/>
</dbReference>
<dbReference type="InterPro" id="IPR027417">
    <property type="entry name" value="P-loop_NTPase"/>
</dbReference>
<keyword evidence="2" id="KW-0418">Kinase</keyword>
<gene>
    <name evidence="2" type="ORF">FYJ66_04945</name>
</gene>
<name>A0A6A8M8A3_9FIRM</name>
<reference evidence="2" key="1">
    <citation type="submission" date="2019-09" db="EMBL/GenBank/DDBJ databases">
        <title>In-depth cultivation of the pig gut microbiome towards novel bacterial diversity and tailored functional studies.</title>
        <authorList>
            <person name="Wylensek D."/>
            <person name="Hitch T.C.A."/>
            <person name="Clavel T."/>
        </authorList>
    </citation>
    <scope>NUCLEOTIDE SEQUENCE</scope>
    <source>
        <strain evidence="2">RF-744-FAT-WT-3</strain>
    </source>
</reference>
<protein>
    <submittedName>
        <fullName evidence="2">Cytidylate kinase-like family protein</fullName>
    </submittedName>
</protein>
<comment type="caution">
    <text evidence="2">The sequence shown here is derived from an EMBL/GenBank/DDBJ whole genome shotgun (WGS) entry which is preliminary data.</text>
</comment>
<dbReference type="Gene3D" id="3.40.50.300">
    <property type="entry name" value="P-loop containing nucleotide triphosphate hydrolases"/>
    <property type="match status" value="1"/>
</dbReference>
<keyword evidence="2" id="KW-0808">Transferase</keyword>
<feature type="region of interest" description="Disordered" evidence="1">
    <location>
        <begin position="355"/>
        <end position="393"/>
    </location>
</feature>